<dbReference type="EMBL" id="HBFB01006291">
    <property type="protein sequence ID" value="CAD8669303.1"/>
    <property type="molecule type" value="Transcribed_RNA"/>
</dbReference>
<dbReference type="GO" id="GO:0016891">
    <property type="term" value="F:RNA endonuclease activity producing 5'-phosphomonoesters, hydrolytic mechanism"/>
    <property type="evidence" value="ECO:0007669"/>
    <property type="project" value="TreeGrafter"/>
</dbReference>
<sequence>MEAQLQAWDREQQQLAAQVIETDDHDWVLPPPSGPPSLPQPPPKPSKRAAARLGEVGEQAAAPALVAPDGRPLLHLVGGLDISFAPPAASSSAPEAAADGSGEAGTRGAQLAADAHAAVGAAAGREGDEGGGEQGEAGGGHQRSLAALVVMTFPGLDVVYEDYEEVDLTVPYLPGYLAFREVPAYAALLARCARTEGGRWMPQLLLVDGCGVLHPARCGAASHLGVAAGIPTIGVAKNLLVVDGLRKEAVEAAAVRLADTGHEQQPSVSCQEGAAVPAPPDPVPQEAESVLAAARAAGGGALMGALDAAARSGAGGRRALPLVGASGAVWGAAVCGAGSKRPLYVSVGHRVSLATAVEVVARCCVTRAPEPVRQADLRSRARIREWG</sequence>
<dbReference type="Gene3D" id="3.30.2170.10">
    <property type="entry name" value="archaeoglobus fulgidus dsm 4304 superfamily"/>
    <property type="match status" value="1"/>
</dbReference>
<accession>A0A7S0R7A0</accession>
<evidence type="ECO:0000256" key="1">
    <source>
        <dbReference type="ARBA" id="ARBA00004496"/>
    </source>
</evidence>
<dbReference type="GO" id="GO:0005730">
    <property type="term" value="C:nucleolus"/>
    <property type="evidence" value="ECO:0007669"/>
    <property type="project" value="TreeGrafter"/>
</dbReference>
<name>A0A7S0R7A0_9CHLO</name>
<evidence type="ECO:0008006" key="8">
    <source>
        <dbReference type="Google" id="ProtNLM"/>
    </source>
</evidence>
<evidence type="ECO:0000256" key="5">
    <source>
        <dbReference type="ARBA" id="ARBA00022801"/>
    </source>
</evidence>
<comment type="subcellular location">
    <subcellularLocation>
        <location evidence="1">Cytoplasm</location>
    </subcellularLocation>
</comment>
<dbReference type="AlphaFoldDB" id="A0A7S0R7A0"/>
<evidence type="ECO:0000256" key="6">
    <source>
        <dbReference type="SAM" id="MobiDB-lite"/>
    </source>
</evidence>
<dbReference type="InterPro" id="IPR007581">
    <property type="entry name" value="Endonuclease-V"/>
</dbReference>
<keyword evidence="2" id="KW-0963">Cytoplasm</keyword>
<keyword evidence="4" id="KW-0255">Endonuclease</keyword>
<dbReference type="PANTHER" id="PTHR28511:SF1">
    <property type="entry name" value="ENDONUCLEASE V"/>
    <property type="match status" value="1"/>
</dbReference>
<feature type="compositionally biased region" description="Pro residues" evidence="6">
    <location>
        <begin position="29"/>
        <end position="44"/>
    </location>
</feature>
<dbReference type="Pfam" id="PF04493">
    <property type="entry name" value="Endonuclease_5"/>
    <property type="match status" value="2"/>
</dbReference>
<proteinExistence type="predicted"/>
<keyword evidence="3" id="KW-0540">Nuclease</keyword>
<feature type="compositionally biased region" description="Low complexity" evidence="6">
    <location>
        <begin position="88"/>
        <end position="101"/>
    </location>
</feature>
<gene>
    <name evidence="7" type="ORF">CLEI1391_LOCUS3522</name>
</gene>
<evidence type="ECO:0000256" key="2">
    <source>
        <dbReference type="ARBA" id="ARBA00022490"/>
    </source>
</evidence>
<protein>
    <recommendedName>
        <fullName evidence="8">Endonuclease V</fullName>
    </recommendedName>
</protein>
<dbReference type="GO" id="GO:0006281">
    <property type="term" value="P:DNA repair"/>
    <property type="evidence" value="ECO:0007669"/>
    <property type="project" value="InterPro"/>
</dbReference>
<feature type="compositionally biased region" description="Low complexity" evidence="6">
    <location>
        <begin position="107"/>
        <end position="124"/>
    </location>
</feature>
<evidence type="ECO:0000256" key="4">
    <source>
        <dbReference type="ARBA" id="ARBA00022759"/>
    </source>
</evidence>
<organism evidence="7">
    <name type="scientific">Chlamydomonas leiostraca</name>
    <dbReference type="NCBI Taxonomy" id="1034604"/>
    <lineage>
        <taxon>Eukaryota</taxon>
        <taxon>Viridiplantae</taxon>
        <taxon>Chlorophyta</taxon>
        <taxon>core chlorophytes</taxon>
        <taxon>Chlorophyceae</taxon>
        <taxon>CS clade</taxon>
        <taxon>Chlamydomonadales</taxon>
        <taxon>Chlamydomonadaceae</taxon>
        <taxon>Chlamydomonas</taxon>
    </lineage>
</organism>
<keyword evidence="5" id="KW-0378">Hydrolase</keyword>
<dbReference type="CDD" id="cd06559">
    <property type="entry name" value="Endonuclease_V"/>
    <property type="match status" value="1"/>
</dbReference>
<dbReference type="PANTHER" id="PTHR28511">
    <property type="entry name" value="ENDONUCLEASE V"/>
    <property type="match status" value="1"/>
</dbReference>
<evidence type="ECO:0000313" key="7">
    <source>
        <dbReference type="EMBL" id="CAD8669303.1"/>
    </source>
</evidence>
<dbReference type="GO" id="GO:0003727">
    <property type="term" value="F:single-stranded RNA binding"/>
    <property type="evidence" value="ECO:0007669"/>
    <property type="project" value="TreeGrafter"/>
</dbReference>
<reference evidence="7" key="1">
    <citation type="submission" date="2021-01" db="EMBL/GenBank/DDBJ databases">
        <authorList>
            <person name="Corre E."/>
            <person name="Pelletier E."/>
            <person name="Niang G."/>
            <person name="Scheremetjew M."/>
            <person name="Finn R."/>
            <person name="Kale V."/>
            <person name="Holt S."/>
            <person name="Cochrane G."/>
            <person name="Meng A."/>
            <person name="Brown T."/>
            <person name="Cohen L."/>
        </authorList>
    </citation>
    <scope>NUCLEOTIDE SEQUENCE</scope>
    <source>
        <strain evidence="7">SAG 11-49</strain>
    </source>
</reference>
<dbReference type="GO" id="GO:0005737">
    <property type="term" value="C:cytoplasm"/>
    <property type="evidence" value="ECO:0007669"/>
    <property type="project" value="UniProtKB-SubCell"/>
</dbReference>
<feature type="region of interest" description="Disordered" evidence="6">
    <location>
        <begin position="88"/>
        <end position="139"/>
    </location>
</feature>
<evidence type="ECO:0000256" key="3">
    <source>
        <dbReference type="ARBA" id="ARBA00022722"/>
    </source>
</evidence>
<feature type="region of interest" description="Disordered" evidence="6">
    <location>
        <begin position="25"/>
        <end position="56"/>
    </location>
</feature>